<dbReference type="AlphaFoldDB" id="H5XKW3"/>
<evidence type="ECO:0000313" key="8">
    <source>
        <dbReference type="EMBL" id="EHR61958.1"/>
    </source>
</evidence>
<organism evidence="8 9">
    <name type="scientific">Saccharomonospora cyanea NA-134</name>
    <dbReference type="NCBI Taxonomy" id="882082"/>
    <lineage>
        <taxon>Bacteria</taxon>
        <taxon>Bacillati</taxon>
        <taxon>Actinomycetota</taxon>
        <taxon>Actinomycetes</taxon>
        <taxon>Pseudonocardiales</taxon>
        <taxon>Pseudonocardiaceae</taxon>
        <taxon>Saccharomonospora</taxon>
    </lineage>
</organism>
<evidence type="ECO:0000259" key="7">
    <source>
        <dbReference type="Pfam" id="PF06305"/>
    </source>
</evidence>
<evidence type="ECO:0000313" key="9">
    <source>
        <dbReference type="Proteomes" id="UP000002791"/>
    </source>
</evidence>
<feature type="compositionally biased region" description="Basic and acidic residues" evidence="5">
    <location>
        <begin position="7"/>
        <end position="17"/>
    </location>
</feature>
<evidence type="ECO:0000256" key="6">
    <source>
        <dbReference type="SAM" id="Phobius"/>
    </source>
</evidence>
<accession>H5XKW3</accession>
<reference evidence="8 9" key="1">
    <citation type="submission" date="2011-11" db="EMBL/GenBank/DDBJ databases">
        <title>The Noncontiguous Finished sequence of Saccharomonospora cyanea NA-134.</title>
        <authorList>
            <consortium name="US DOE Joint Genome Institute"/>
            <person name="Lucas S."/>
            <person name="Han J."/>
            <person name="Lapidus A."/>
            <person name="Cheng J.-F."/>
            <person name="Goodwin L."/>
            <person name="Pitluck S."/>
            <person name="Peters L."/>
            <person name="Ovchinnikova G."/>
            <person name="Lu M."/>
            <person name="Detter J.C."/>
            <person name="Han C."/>
            <person name="Tapia R."/>
            <person name="Land M."/>
            <person name="Hauser L."/>
            <person name="Kyrpides N."/>
            <person name="Ivanova N."/>
            <person name="Pagani I."/>
            <person name="Brambilla E.-M."/>
            <person name="Klenk H.-P."/>
            <person name="Woyke T."/>
        </authorList>
    </citation>
    <scope>NUCLEOTIDE SEQUENCE [LARGE SCALE GENOMIC DNA]</scope>
    <source>
        <strain evidence="8 9">NA-134</strain>
    </source>
</reference>
<protein>
    <submittedName>
        <fullName evidence="8">Uncharacterized integral membrane protein</fullName>
    </submittedName>
</protein>
<feature type="transmembrane region" description="Helical" evidence="6">
    <location>
        <begin position="28"/>
        <end position="49"/>
    </location>
</feature>
<name>H5XKW3_9PSEU</name>
<dbReference type="Pfam" id="PF06305">
    <property type="entry name" value="LapA_dom"/>
    <property type="match status" value="1"/>
</dbReference>
<dbReference type="Proteomes" id="UP000002791">
    <property type="component" value="Chromosome"/>
</dbReference>
<keyword evidence="9" id="KW-1185">Reference proteome</keyword>
<dbReference type="STRING" id="882082.SaccyDRAFT_3119"/>
<dbReference type="EMBL" id="CM001440">
    <property type="protein sequence ID" value="EHR61958.1"/>
    <property type="molecule type" value="Genomic_DNA"/>
</dbReference>
<feature type="region of interest" description="Disordered" evidence="5">
    <location>
        <begin position="1"/>
        <end position="23"/>
    </location>
</feature>
<dbReference type="RefSeq" id="WP_005457402.1">
    <property type="nucleotide sequence ID" value="NZ_CM001440.1"/>
</dbReference>
<evidence type="ECO:0000256" key="1">
    <source>
        <dbReference type="ARBA" id="ARBA00022475"/>
    </source>
</evidence>
<keyword evidence="1" id="KW-1003">Cell membrane</keyword>
<keyword evidence="4 6" id="KW-0472">Membrane</keyword>
<evidence type="ECO:0000256" key="4">
    <source>
        <dbReference type="ARBA" id="ARBA00023136"/>
    </source>
</evidence>
<evidence type="ECO:0000256" key="5">
    <source>
        <dbReference type="SAM" id="MobiDB-lite"/>
    </source>
</evidence>
<sequence length="109" mass="11412">MSTSADDASRGVNDKGPRAPAVQRTRVSGAWASAVVAMLPLVFLLVFILQNTESVTVQFLSVSGALPLGVSMLLSAVVGALAVAALGAARIAQLRRTVRRSSDDRRGHR</sequence>
<dbReference type="OrthoDB" id="3701191at2"/>
<evidence type="ECO:0000256" key="2">
    <source>
        <dbReference type="ARBA" id="ARBA00022692"/>
    </source>
</evidence>
<keyword evidence="3 6" id="KW-1133">Transmembrane helix</keyword>
<dbReference type="HOGENOM" id="CLU_134414_2_1_11"/>
<dbReference type="InterPro" id="IPR010445">
    <property type="entry name" value="LapA_dom"/>
</dbReference>
<proteinExistence type="predicted"/>
<dbReference type="GO" id="GO:0005886">
    <property type="term" value="C:plasma membrane"/>
    <property type="evidence" value="ECO:0007669"/>
    <property type="project" value="InterPro"/>
</dbReference>
<evidence type="ECO:0000256" key="3">
    <source>
        <dbReference type="ARBA" id="ARBA00022989"/>
    </source>
</evidence>
<keyword evidence="2 6" id="KW-0812">Transmembrane</keyword>
<feature type="transmembrane region" description="Helical" evidence="6">
    <location>
        <begin position="69"/>
        <end position="92"/>
    </location>
</feature>
<dbReference type="eggNOG" id="COG5416">
    <property type="taxonomic scope" value="Bacteria"/>
</dbReference>
<feature type="domain" description="Lipopolysaccharide assembly protein A" evidence="7">
    <location>
        <begin position="50"/>
        <end position="101"/>
    </location>
</feature>
<gene>
    <name evidence="8" type="ORF">SaccyDRAFT_3119</name>
</gene>